<dbReference type="InterPro" id="IPR025166">
    <property type="entry name" value="Integrase_DNA_bind_dom"/>
</dbReference>
<evidence type="ECO:0000256" key="3">
    <source>
        <dbReference type="ARBA" id="ARBA00023125"/>
    </source>
</evidence>
<dbReference type="Pfam" id="PF22022">
    <property type="entry name" value="Phage_int_M"/>
    <property type="match status" value="1"/>
</dbReference>
<dbReference type="EMBL" id="NEBY01000188">
    <property type="protein sequence ID" value="PRJ62016.1"/>
    <property type="molecule type" value="Genomic_DNA"/>
</dbReference>
<dbReference type="Gene3D" id="1.10.443.10">
    <property type="entry name" value="Intergrase catalytic core"/>
    <property type="match status" value="1"/>
</dbReference>
<dbReference type="InterPro" id="IPR038488">
    <property type="entry name" value="Integrase_DNA-bd_sf"/>
</dbReference>
<protein>
    <submittedName>
        <fullName evidence="6">Prophage CP4-57 integrase</fullName>
    </submittedName>
</protein>
<dbReference type="InterPro" id="IPR053876">
    <property type="entry name" value="Phage_int_M"/>
</dbReference>
<evidence type="ECO:0000313" key="7">
    <source>
        <dbReference type="Proteomes" id="UP000238532"/>
    </source>
</evidence>
<dbReference type="AlphaFoldDB" id="A0A2S9RQ37"/>
<dbReference type="GO" id="GO:0015074">
    <property type="term" value="P:DNA integration"/>
    <property type="evidence" value="ECO:0007669"/>
    <property type="project" value="UniProtKB-KW"/>
</dbReference>
<keyword evidence="3" id="KW-0238">DNA-binding</keyword>
<dbReference type="Pfam" id="PF00589">
    <property type="entry name" value="Phage_integrase"/>
    <property type="match status" value="1"/>
</dbReference>
<dbReference type="PANTHER" id="PTHR30629">
    <property type="entry name" value="PROPHAGE INTEGRASE"/>
    <property type="match status" value="1"/>
</dbReference>
<comment type="caution">
    <text evidence="6">The sequence shown here is derived from an EMBL/GenBank/DDBJ whole genome shotgun (WGS) entry which is preliminary data.</text>
</comment>
<dbReference type="Gene3D" id="1.10.150.130">
    <property type="match status" value="1"/>
</dbReference>
<dbReference type="PANTHER" id="PTHR30629:SF6">
    <property type="entry name" value="PROPHAGE INTEGRASE INTA-RELATED"/>
    <property type="match status" value="1"/>
</dbReference>
<reference evidence="6 7" key="1">
    <citation type="submission" date="2017-04" db="EMBL/GenBank/DDBJ databases">
        <title>Haemophilus influenzae in COPD genome sequencing project.</title>
        <authorList>
            <person name="Murphy T.F."/>
            <person name="Kong Y."/>
            <person name="Nadendla S."/>
            <person name="Tettelin H."/>
            <person name="Pettigrew M."/>
        </authorList>
    </citation>
    <scope>NUCLEOTIDE SEQUENCE [LARGE SCALE GENOMIC DNA]</scope>
    <source>
        <strain evidence="6 7">56P127H1</strain>
    </source>
</reference>
<keyword evidence="4" id="KW-0233">DNA recombination</keyword>
<dbReference type="CDD" id="cd00801">
    <property type="entry name" value="INT_P4_C"/>
    <property type="match status" value="1"/>
</dbReference>
<dbReference type="InterPro" id="IPR050808">
    <property type="entry name" value="Phage_Integrase"/>
</dbReference>
<dbReference type="InterPro" id="IPR013762">
    <property type="entry name" value="Integrase-like_cat_sf"/>
</dbReference>
<evidence type="ECO:0000313" key="6">
    <source>
        <dbReference type="EMBL" id="PRJ62016.1"/>
    </source>
</evidence>
<evidence type="ECO:0000256" key="1">
    <source>
        <dbReference type="ARBA" id="ARBA00008857"/>
    </source>
</evidence>
<dbReference type="InterPro" id="IPR010998">
    <property type="entry name" value="Integrase_recombinase_N"/>
</dbReference>
<feature type="domain" description="Tyr recombinase" evidence="5">
    <location>
        <begin position="214"/>
        <end position="403"/>
    </location>
</feature>
<evidence type="ECO:0000256" key="2">
    <source>
        <dbReference type="ARBA" id="ARBA00022908"/>
    </source>
</evidence>
<dbReference type="InterPro" id="IPR011010">
    <property type="entry name" value="DNA_brk_join_enz"/>
</dbReference>
<gene>
    <name evidence="6" type="primary">intA_4</name>
    <name evidence="6" type="ORF">BV102_01146</name>
</gene>
<dbReference type="Pfam" id="PF13356">
    <property type="entry name" value="Arm-DNA-bind_3"/>
    <property type="match status" value="1"/>
</dbReference>
<organism evidence="6 7">
    <name type="scientific">Haemophilus influenzae</name>
    <dbReference type="NCBI Taxonomy" id="727"/>
    <lineage>
        <taxon>Bacteria</taxon>
        <taxon>Pseudomonadati</taxon>
        <taxon>Pseudomonadota</taxon>
        <taxon>Gammaproteobacteria</taxon>
        <taxon>Pasteurellales</taxon>
        <taxon>Pasteurellaceae</taxon>
        <taxon>Haemophilus</taxon>
    </lineage>
</organism>
<dbReference type="SUPFAM" id="SSF56349">
    <property type="entry name" value="DNA breaking-rejoining enzymes"/>
    <property type="match status" value="1"/>
</dbReference>
<proteinExistence type="inferred from homology"/>
<dbReference type="InterPro" id="IPR002104">
    <property type="entry name" value="Integrase_catalytic"/>
</dbReference>
<comment type="similarity">
    <text evidence="1">Belongs to the 'phage' integrase family.</text>
</comment>
<dbReference type="PROSITE" id="PS51898">
    <property type="entry name" value="TYR_RECOMBINASE"/>
    <property type="match status" value="1"/>
</dbReference>
<dbReference type="GO" id="GO:0003677">
    <property type="term" value="F:DNA binding"/>
    <property type="evidence" value="ECO:0007669"/>
    <property type="project" value="UniProtKB-KW"/>
</dbReference>
<name>A0A2S9RQ37_HAEIF</name>
<evidence type="ECO:0000256" key="4">
    <source>
        <dbReference type="ARBA" id="ARBA00023172"/>
    </source>
</evidence>
<sequence>MVLKFMARIIQPLTDTKIRTAKADNFPLRDGNGLSLELTSAGSKIWRFNYQKPFTKKRTNISIGNLKEMGLAEARLKRDEYRALLLKDIDPKEYSDKQQQEASDKLNRTFEKMACLWFEDRKLKANFTERTAKDTWALFERHILKALGAYPIEKITPLIAINAFKPLEREGKLETVRKIINNVNFVMRYALHRGLIETNNLANIGNEFDKPMTKGMNTITPEALQGFLVKFYEARDNKRFSPISFYAVMLTLLTGSRPSEIAKAKWADIDFNTQTWGYFVQKGNKNRPEGRLHTVTLSRQAIAILNKMKMINDALGFNTPFVFPSAQAKGGHLTIEAIRQAIVKSYGVGNLTTHGIRHLLSTALNERDYNADWIEKALSHSGKNVIRQTYNKAQYLQQRAQMLQDWADFVESQAPGKIVD</sequence>
<evidence type="ECO:0000259" key="5">
    <source>
        <dbReference type="PROSITE" id="PS51898"/>
    </source>
</evidence>
<dbReference type="GO" id="GO:0006310">
    <property type="term" value="P:DNA recombination"/>
    <property type="evidence" value="ECO:0007669"/>
    <property type="project" value="UniProtKB-KW"/>
</dbReference>
<accession>A0A2S9RQ37</accession>
<dbReference type="Proteomes" id="UP000238532">
    <property type="component" value="Unassembled WGS sequence"/>
</dbReference>
<dbReference type="Gene3D" id="3.30.160.390">
    <property type="entry name" value="Integrase, DNA-binding domain"/>
    <property type="match status" value="1"/>
</dbReference>
<keyword evidence="2" id="KW-0229">DNA integration</keyword>